<sequence length="132" mass="14621">MTNIATVAMSNADTVRDAHQSVIVWRASVRQSVIARRASARQSNLSSQVRRLLRPCRARPYRTHKFEMTNVVHTGLAWQSVIARRASARRGNLYSHGNHSFVWQGDCFALAGLAMTNYTPVGLAPIGLTSSQ</sequence>
<reference evidence="1" key="1">
    <citation type="journal article" date="2015" name="Genome Announc.">
        <title>Draft Genome Sequence of Anaerolineae Strain TC1, a Novel Isolate from a Methanogenic Wastewater Treatment System.</title>
        <authorList>
            <person name="Matsuura N."/>
            <person name="Tourlousse D.M."/>
            <person name="Sun L."/>
            <person name="Toyonaga M."/>
            <person name="Kuroda K."/>
            <person name="Ohashi A."/>
            <person name="Cruz R."/>
            <person name="Yamaguchi T."/>
            <person name="Sekiguchi Y."/>
        </authorList>
    </citation>
    <scope>NUCLEOTIDE SEQUENCE [LARGE SCALE GENOMIC DNA]</scope>
    <source>
        <strain evidence="1">TC1</strain>
    </source>
</reference>
<dbReference type="STRING" id="1678840.ATC1_11328"/>
<dbReference type="Proteomes" id="UP000053370">
    <property type="component" value="Unassembled WGS sequence"/>
</dbReference>
<name>A0A0K8P9R1_9CHLR</name>
<evidence type="ECO:0000313" key="2">
    <source>
        <dbReference type="Proteomes" id="UP000053370"/>
    </source>
</evidence>
<keyword evidence="2" id="KW-1185">Reference proteome</keyword>
<accession>A0A0K8P9R1</accession>
<organism evidence="1">
    <name type="scientific">Flexilinea flocculi</name>
    <dbReference type="NCBI Taxonomy" id="1678840"/>
    <lineage>
        <taxon>Bacteria</taxon>
        <taxon>Bacillati</taxon>
        <taxon>Chloroflexota</taxon>
        <taxon>Anaerolineae</taxon>
        <taxon>Anaerolineales</taxon>
        <taxon>Anaerolineaceae</taxon>
        <taxon>Flexilinea</taxon>
    </lineage>
</organism>
<dbReference type="AlphaFoldDB" id="A0A0K8P9R1"/>
<evidence type="ECO:0000313" key="1">
    <source>
        <dbReference type="EMBL" id="GAP39398.1"/>
    </source>
</evidence>
<gene>
    <name evidence="1" type="ORF">ATC1_11328</name>
</gene>
<protein>
    <submittedName>
        <fullName evidence="1">Uncharacterized protein</fullName>
    </submittedName>
</protein>
<dbReference type="EMBL" id="DF968179">
    <property type="protein sequence ID" value="GAP39398.1"/>
    <property type="molecule type" value="Genomic_DNA"/>
</dbReference>
<proteinExistence type="predicted"/>